<dbReference type="Pfam" id="PF09423">
    <property type="entry name" value="PhoD"/>
    <property type="match status" value="1"/>
</dbReference>
<keyword evidence="4" id="KW-1185">Reference proteome</keyword>
<protein>
    <submittedName>
        <fullName evidence="3">Putative alkaline phosphatase</fullName>
    </submittedName>
</protein>
<dbReference type="EMBL" id="CZDF01000154">
    <property type="protein sequence ID" value="CUR32534.1"/>
    <property type="molecule type" value="Genomic_DNA"/>
</dbReference>
<dbReference type="STRING" id="671072.PL9214490081"/>
<gene>
    <name evidence="3" type="ORF">PL9214490081</name>
</gene>
<evidence type="ECO:0000313" key="4">
    <source>
        <dbReference type="Proteomes" id="UP000184315"/>
    </source>
</evidence>
<dbReference type="Gene3D" id="2.60.40.380">
    <property type="entry name" value="Purple acid phosphatase-like, N-terminal"/>
    <property type="match status" value="1"/>
</dbReference>
<dbReference type="InterPro" id="IPR052900">
    <property type="entry name" value="Phospholipid_Metab_Enz"/>
</dbReference>
<dbReference type="GO" id="GO:0003993">
    <property type="term" value="F:acid phosphatase activity"/>
    <property type="evidence" value="ECO:0007669"/>
    <property type="project" value="InterPro"/>
</dbReference>
<dbReference type="PANTHER" id="PTHR43606">
    <property type="entry name" value="PHOSPHATASE, PUTATIVE (AFU_ORTHOLOGUE AFUA_6G08710)-RELATED"/>
    <property type="match status" value="1"/>
</dbReference>
<dbReference type="PANTHER" id="PTHR43606:SF2">
    <property type="entry name" value="ALKALINE PHOSPHATASE FAMILY PROTEIN (AFU_ORTHOLOGUE AFUA_5G03860)"/>
    <property type="match status" value="1"/>
</dbReference>
<evidence type="ECO:0000259" key="1">
    <source>
        <dbReference type="Pfam" id="PF09423"/>
    </source>
</evidence>
<sequence length="732" mass="81208">MLDAAGLFNESFYLAQNPDVAAAVKSGVIANGFQHFIESGQFQVRQPSPLYDESYYLSTNPDVAQAVNSGAFASGFQHYITLGQFENRNPSFLFNTSYYLNENPDVSQAVAQGNITGIEHFIEFGQFEDRSPTPLYNSSYYLAQNPDAVAAVERDELTGIQHYINIGAAENRRFTPFIDPEGSSLPNRVATGDTTATSTVFWTRSSATGPITLEYATNLSFFNPIGVLNTTVTDITEPVKLEVNNLVPNTQYFYRFTNAQGVSSVGSFRTPAPLDIQTELRFGATADGQGELMPYMSVNNVPERNLDFFVQLGNTISADTISPDLPDVQQATTPLDFRTKYNEIVSPRLELNPWANLQASTTLYGTWNDQNLIHNFAGGENPALSPQQFFFGNEGQFINDTNQFNIGLDAWKDYNPVGNQVYGETGDPRTANQEKLYRFQPFGQDGALFVLDARSFRDAPLTQVPDPALDSQINQFLASSFDPNRTLLGKVQLQDLKTNLLDAQNAGVTWKFIFSPVPMQNLGLFDSADRWEGYAAERTDLLQFIDQNNIQNVVFVSGGADGTIVNELTYQLSFDQPQIQTDAIEITVGPIGQQLNLGEELIPATFGSEIINLSSIDTITQETKDFYQTLETTSSKDQLVQTILNNQLNQLGYNNPIGLDETQGKAELMQGSYFAVHNFGWTEFVVDEQTQQLQVTVYGIEPYTETDIKTSPANIINRQPEVISQFVVNSIP</sequence>
<dbReference type="InterPro" id="IPR038607">
    <property type="entry name" value="PhoD-like_sf"/>
</dbReference>
<dbReference type="GO" id="GO:0046872">
    <property type="term" value="F:metal ion binding"/>
    <property type="evidence" value="ECO:0007669"/>
    <property type="project" value="InterPro"/>
</dbReference>
<feature type="domain" description="Phospholipase D N-terminal" evidence="2">
    <location>
        <begin position="189"/>
        <end position="270"/>
    </location>
</feature>
<proteinExistence type="predicted"/>
<dbReference type="RefSeq" id="WP_072719271.1">
    <property type="nucleotide sequence ID" value="NZ_LN889801.1"/>
</dbReference>
<dbReference type="Pfam" id="PF16655">
    <property type="entry name" value="PhoD_N"/>
    <property type="match status" value="1"/>
</dbReference>
<dbReference type="OrthoDB" id="292013at2"/>
<dbReference type="InterPro" id="IPR008963">
    <property type="entry name" value="Purple_acid_Pase-like_N"/>
</dbReference>
<reference evidence="4" key="1">
    <citation type="submission" date="2015-10" db="EMBL/GenBank/DDBJ databases">
        <authorList>
            <person name="Regsiter A."/>
            <person name="william w."/>
        </authorList>
    </citation>
    <scope>NUCLEOTIDE SEQUENCE [LARGE SCALE GENOMIC DNA]</scope>
</reference>
<evidence type="ECO:0000313" key="3">
    <source>
        <dbReference type="EMBL" id="CUR32534.1"/>
    </source>
</evidence>
<dbReference type="InterPro" id="IPR018946">
    <property type="entry name" value="PhoD-like_MPP"/>
</dbReference>
<dbReference type="Gene3D" id="3.60.21.70">
    <property type="entry name" value="PhoD-like phosphatase"/>
    <property type="match status" value="1"/>
</dbReference>
<dbReference type="InterPro" id="IPR032093">
    <property type="entry name" value="PhoD_N"/>
</dbReference>
<evidence type="ECO:0000259" key="2">
    <source>
        <dbReference type="Pfam" id="PF16655"/>
    </source>
</evidence>
<name>A0A1J1LK18_9CYAN</name>
<dbReference type="AlphaFoldDB" id="A0A1J1LK18"/>
<dbReference type="Proteomes" id="UP000184315">
    <property type="component" value="Unassembled WGS sequence"/>
</dbReference>
<dbReference type="SUPFAM" id="SSF49363">
    <property type="entry name" value="Purple acid phosphatase, N-terminal domain"/>
    <property type="match status" value="1"/>
</dbReference>
<accession>A0A1J1LK18</accession>
<organism evidence="3 4">
    <name type="scientific">Planktothrix tepida PCC 9214</name>
    <dbReference type="NCBI Taxonomy" id="671072"/>
    <lineage>
        <taxon>Bacteria</taxon>
        <taxon>Bacillati</taxon>
        <taxon>Cyanobacteriota</taxon>
        <taxon>Cyanophyceae</taxon>
        <taxon>Oscillatoriophycideae</taxon>
        <taxon>Oscillatoriales</taxon>
        <taxon>Microcoleaceae</taxon>
        <taxon>Planktothrix</taxon>
    </lineage>
</organism>
<feature type="domain" description="PhoD-like phosphatase metallophosphatase" evidence="1">
    <location>
        <begin position="297"/>
        <end position="597"/>
    </location>
</feature>